<dbReference type="AlphaFoldDB" id="A0A6A7C807"/>
<name>A0A6A7C807_9PEZI</name>
<gene>
    <name evidence="4" type="ORF">K470DRAFT_226859</name>
</gene>
<dbReference type="InterPro" id="IPR013923">
    <property type="entry name" value="Autophagy-rel_prot_16_dom"/>
</dbReference>
<keyword evidence="2" id="KW-0175">Coiled coil</keyword>
<dbReference type="Pfam" id="PF08614">
    <property type="entry name" value="ATG16"/>
    <property type="match status" value="1"/>
</dbReference>
<reference evidence="4" key="1">
    <citation type="journal article" date="2020" name="Stud. Mycol.">
        <title>101 Dothideomycetes genomes: a test case for predicting lifestyles and emergence of pathogens.</title>
        <authorList>
            <person name="Haridas S."/>
            <person name="Albert R."/>
            <person name="Binder M."/>
            <person name="Bloem J."/>
            <person name="Labutti K."/>
            <person name="Salamov A."/>
            <person name="Andreopoulos B."/>
            <person name="Baker S."/>
            <person name="Barry K."/>
            <person name="Bills G."/>
            <person name="Bluhm B."/>
            <person name="Cannon C."/>
            <person name="Castanera R."/>
            <person name="Culley D."/>
            <person name="Daum C."/>
            <person name="Ezra D."/>
            <person name="Gonzalez J."/>
            <person name="Henrissat B."/>
            <person name="Kuo A."/>
            <person name="Liang C."/>
            <person name="Lipzen A."/>
            <person name="Lutzoni F."/>
            <person name="Magnuson J."/>
            <person name="Mondo S."/>
            <person name="Nolan M."/>
            <person name="Ohm R."/>
            <person name="Pangilinan J."/>
            <person name="Park H.-J."/>
            <person name="Ramirez L."/>
            <person name="Alfaro M."/>
            <person name="Sun H."/>
            <person name="Tritt A."/>
            <person name="Yoshinaga Y."/>
            <person name="Zwiers L.-H."/>
            <person name="Turgeon B."/>
            <person name="Goodwin S."/>
            <person name="Spatafora J."/>
            <person name="Crous P."/>
            <person name="Grigoriev I."/>
        </authorList>
    </citation>
    <scope>NUCLEOTIDE SEQUENCE</scope>
    <source>
        <strain evidence="4">CBS 480.64</strain>
    </source>
</reference>
<dbReference type="Gene3D" id="1.20.5.170">
    <property type="match status" value="1"/>
</dbReference>
<evidence type="ECO:0000259" key="3">
    <source>
        <dbReference type="Pfam" id="PF08614"/>
    </source>
</evidence>
<dbReference type="CDD" id="cd22887">
    <property type="entry name" value="Atg16_CCD"/>
    <property type="match status" value="1"/>
</dbReference>
<protein>
    <submittedName>
        <fullName evidence="4">Autophagy protein 16</fullName>
    </submittedName>
</protein>
<evidence type="ECO:0000256" key="2">
    <source>
        <dbReference type="SAM" id="Coils"/>
    </source>
</evidence>
<evidence type="ECO:0000313" key="5">
    <source>
        <dbReference type="Proteomes" id="UP000799421"/>
    </source>
</evidence>
<evidence type="ECO:0000256" key="1">
    <source>
        <dbReference type="ARBA" id="ARBA00005331"/>
    </source>
</evidence>
<accession>A0A6A7C807</accession>
<feature type="domain" description="Autophagy-related protein 16" evidence="3">
    <location>
        <begin position="53"/>
        <end position="148"/>
    </location>
</feature>
<keyword evidence="5" id="KW-1185">Reference proteome</keyword>
<proteinExistence type="inferred from homology"/>
<feature type="coiled-coil region" evidence="2">
    <location>
        <begin position="59"/>
        <end position="135"/>
    </location>
</feature>
<dbReference type="Proteomes" id="UP000799421">
    <property type="component" value="Unassembled WGS sequence"/>
</dbReference>
<comment type="similarity">
    <text evidence="1">Belongs to the ATG16 family.</text>
</comment>
<sequence length="153" mass="18009">MTDDWKTQYLQSLTHRDEREQKYSKYINSYTLLADRQPTLTLSPASNPAARTAHLQLAHDALTSKHTSTQAQLESLKKQTVLLQRRLRDREEEAAEKSKLVQNAHDEMVAMNLQLSMAEQKADKLEKENKELVDRWVKRMEVEVEEMNERSRW</sequence>
<organism evidence="4 5">
    <name type="scientific">Piedraia hortae CBS 480.64</name>
    <dbReference type="NCBI Taxonomy" id="1314780"/>
    <lineage>
        <taxon>Eukaryota</taxon>
        <taxon>Fungi</taxon>
        <taxon>Dikarya</taxon>
        <taxon>Ascomycota</taxon>
        <taxon>Pezizomycotina</taxon>
        <taxon>Dothideomycetes</taxon>
        <taxon>Dothideomycetidae</taxon>
        <taxon>Capnodiales</taxon>
        <taxon>Piedraiaceae</taxon>
        <taxon>Piedraia</taxon>
    </lineage>
</organism>
<evidence type="ECO:0000313" key="4">
    <source>
        <dbReference type="EMBL" id="KAF2863115.1"/>
    </source>
</evidence>
<dbReference type="EMBL" id="MU005962">
    <property type="protein sequence ID" value="KAF2863115.1"/>
    <property type="molecule type" value="Genomic_DNA"/>
</dbReference>
<dbReference type="OrthoDB" id="8949486at2759"/>